<feature type="signal peptide" evidence="3">
    <location>
        <begin position="1"/>
        <end position="16"/>
    </location>
</feature>
<protein>
    <submittedName>
        <fullName evidence="4">Uncharacterized protein</fullName>
    </submittedName>
</protein>
<name>A0A8S1ELP0_9PELO</name>
<organism evidence="4 5">
    <name type="scientific">Caenorhabditis bovis</name>
    <dbReference type="NCBI Taxonomy" id="2654633"/>
    <lineage>
        <taxon>Eukaryota</taxon>
        <taxon>Metazoa</taxon>
        <taxon>Ecdysozoa</taxon>
        <taxon>Nematoda</taxon>
        <taxon>Chromadorea</taxon>
        <taxon>Rhabditida</taxon>
        <taxon>Rhabditina</taxon>
        <taxon>Rhabditomorpha</taxon>
        <taxon>Rhabditoidea</taxon>
        <taxon>Rhabditidae</taxon>
        <taxon>Peloderinae</taxon>
        <taxon>Caenorhabditis</taxon>
    </lineage>
</organism>
<accession>A0A8S1ELP0</accession>
<evidence type="ECO:0000313" key="5">
    <source>
        <dbReference type="Proteomes" id="UP000494206"/>
    </source>
</evidence>
<keyword evidence="2 3" id="KW-0732">Signal</keyword>
<comment type="similarity">
    <text evidence="1">Belongs to the glycosyl hydrolase 25 family.</text>
</comment>
<evidence type="ECO:0000256" key="1">
    <source>
        <dbReference type="ARBA" id="ARBA00010646"/>
    </source>
</evidence>
<reference evidence="4 5" key="1">
    <citation type="submission" date="2020-04" db="EMBL/GenBank/DDBJ databases">
        <authorList>
            <person name="Laetsch R D."/>
            <person name="Stevens L."/>
            <person name="Kumar S."/>
            <person name="Blaxter L. M."/>
        </authorList>
    </citation>
    <scope>NUCLEOTIDE SEQUENCE [LARGE SCALE GENOMIC DNA]</scope>
</reference>
<dbReference type="PROSITE" id="PS51904">
    <property type="entry name" value="GLYCOSYL_HYDROL_F25_2"/>
    <property type="match status" value="1"/>
</dbReference>
<dbReference type="GO" id="GO:0009253">
    <property type="term" value="P:peptidoglycan catabolic process"/>
    <property type="evidence" value="ECO:0007669"/>
    <property type="project" value="InterPro"/>
</dbReference>
<evidence type="ECO:0000256" key="2">
    <source>
        <dbReference type="ARBA" id="ARBA00022729"/>
    </source>
</evidence>
<dbReference type="GO" id="GO:0007165">
    <property type="term" value="P:signal transduction"/>
    <property type="evidence" value="ECO:0007669"/>
    <property type="project" value="TreeGrafter"/>
</dbReference>
<dbReference type="CDD" id="cd06416">
    <property type="entry name" value="GH25_Lys1-like"/>
    <property type="match status" value="1"/>
</dbReference>
<dbReference type="InterPro" id="IPR017853">
    <property type="entry name" value="GH"/>
</dbReference>
<dbReference type="PANTHER" id="PTHR23208">
    <property type="entry name" value="LYSOZYME PROTEIN"/>
    <property type="match status" value="1"/>
</dbReference>
<dbReference type="PANTHER" id="PTHR23208:SF36">
    <property type="entry name" value="LYSOZYME-RELATED"/>
    <property type="match status" value="1"/>
</dbReference>
<proteinExistence type="inferred from homology"/>
<dbReference type="OrthoDB" id="25039at2759"/>
<dbReference type="GO" id="GO:0016998">
    <property type="term" value="P:cell wall macromolecule catabolic process"/>
    <property type="evidence" value="ECO:0007669"/>
    <property type="project" value="InterPro"/>
</dbReference>
<gene>
    <name evidence="4" type="ORF">CBOVIS_LOCUS1942</name>
</gene>
<evidence type="ECO:0000256" key="3">
    <source>
        <dbReference type="SAM" id="SignalP"/>
    </source>
</evidence>
<comment type="caution">
    <text evidence="4">The sequence shown here is derived from an EMBL/GenBank/DDBJ whole genome shotgun (WGS) entry which is preliminary data.</text>
</comment>
<feature type="chain" id="PRO_5035881888" evidence="3">
    <location>
        <begin position="17"/>
        <end position="272"/>
    </location>
</feature>
<dbReference type="GO" id="GO:0045087">
    <property type="term" value="P:innate immune response"/>
    <property type="evidence" value="ECO:0007669"/>
    <property type="project" value="TreeGrafter"/>
</dbReference>
<dbReference type="InterPro" id="IPR002053">
    <property type="entry name" value="Glyco_hydro_25"/>
</dbReference>
<keyword evidence="5" id="KW-1185">Reference proteome</keyword>
<dbReference type="SUPFAM" id="SSF51445">
    <property type="entry name" value="(Trans)glycosidases"/>
    <property type="match status" value="1"/>
</dbReference>
<dbReference type="Proteomes" id="UP000494206">
    <property type="component" value="Unassembled WGS sequence"/>
</dbReference>
<sequence length="272" mass="30644">MRFLVVFAVAGVLANSDESTTPTFDVPQLDDAPKLGEFEKHSITHAYAIDIADAMSISQMNCLKFEGYRTIFVRAFFNNSFDPNCVQNILNAHKAGLGIEIYIRPNVTAGIKAFEQVDSVVGELKKHSIDIRSIWIQVTSPIEWSQSELHRLMFIANMIERIRHHGLNVGVYTSNYDWRLITGDWMKAGDEVMLWYWHVIATGVDGETTPTFDDFRPFGGWQKPAVKQFGQFEKVCNVAANRNVYPSKPIKMEVLSKSPSLGKIRVGSIGLL</sequence>
<dbReference type="EMBL" id="CADEPM010000001">
    <property type="protein sequence ID" value="CAB3398697.1"/>
    <property type="molecule type" value="Genomic_DNA"/>
</dbReference>
<dbReference type="InterPro" id="IPR051595">
    <property type="entry name" value="GH25_Enzymes"/>
</dbReference>
<evidence type="ECO:0000313" key="4">
    <source>
        <dbReference type="EMBL" id="CAB3398697.1"/>
    </source>
</evidence>
<dbReference type="Gene3D" id="3.20.20.80">
    <property type="entry name" value="Glycosidases"/>
    <property type="match status" value="1"/>
</dbReference>
<dbReference type="GO" id="GO:0003796">
    <property type="term" value="F:lysozyme activity"/>
    <property type="evidence" value="ECO:0007669"/>
    <property type="project" value="InterPro"/>
</dbReference>
<dbReference type="AlphaFoldDB" id="A0A8S1ELP0"/>